<dbReference type="Proteomes" id="UP000553756">
    <property type="component" value="Unassembled WGS sequence"/>
</dbReference>
<gene>
    <name evidence="3" type="ORF">G1C94_1043</name>
</gene>
<dbReference type="EMBL" id="JAAIIJ010000021">
    <property type="protein sequence ID" value="NMN02421.1"/>
    <property type="molecule type" value="Genomic_DNA"/>
</dbReference>
<feature type="domain" description="AAA" evidence="1">
    <location>
        <begin position="20"/>
        <end position="153"/>
    </location>
</feature>
<dbReference type="PANTHER" id="PTHR33295:SF7">
    <property type="entry name" value="ATPASE"/>
    <property type="match status" value="1"/>
</dbReference>
<dbReference type="Pfam" id="PF13173">
    <property type="entry name" value="AAA_14"/>
    <property type="match status" value="1"/>
</dbReference>
<dbReference type="Pfam" id="PF13635">
    <property type="entry name" value="DUF4143"/>
    <property type="match status" value="1"/>
</dbReference>
<feature type="domain" description="DUF4143" evidence="2">
    <location>
        <begin position="226"/>
        <end position="388"/>
    </location>
</feature>
<organism evidence="3 4">
    <name type="scientific">Bifidobacterium panos</name>
    <dbReference type="NCBI Taxonomy" id="2675321"/>
    <lineage>
        <taxon>Bacteria</taxon>
        <taxon>Bacillati</taxon>
        <taxon>Actinomycetota</taxon>
        <taxon>Actinomycetes</taxon>
        <taxon>Bifidobacteriales</taxon>
        <taxon>Bifidobacteriaceae</taxon>
        <taxon>Bifidobacterium</taxon>
    </lineage>
</organism>
<dbReference type="PANTHER" id="PTHR33295">
    <property type="entry name" value="ATPASE"/>
    <property type="match status" value="1"/>
</dbReference>
<proteinExistence type="predicted"/>
<accession>A0ABX1SX63</accession>
<sequence>MLKRKAMQKLEFWKSHKGKQAMLVDGARQVGKSTLIGEFGRTHYRHMARIDFIDSPQARAAVDATNTADDLFLAISAYSNDELVPGETLVFLDEIQACSDVVTKVKFLVERYPEYDFVLSGSLLGVEITSIESVPVGYLDSFTMYPLDFEEYCWAAGVPSNVIEEVRNAYQERRAVNEAVHRRMTDLFHDYLLTGGMPDPVNVFLEQHNIQALRNRQRAIINRYREDISKYADSVTQARMIRRIFDLLPSELNQQNKRFRVTSLGKGARMDRSEDGFLWLVDAGVALPVYNVDEPRYPLMMSMKSRLFKLFLNDVGLLTCMCGMDVARDLLNDRTDINYGALYENVVAQELAAHGFSSYYFKNNAIGELDFVVEHPRGRVTPIEVKSGKSYKRHSAMSKALSIANYGMDRGIVLAETNVQVGDSIDYLPVYMMSQLQYDE</sequence>
<reference evidence="3 4" key="1">
    <citation type="submission" date="2020-02" db="EMBL/GenBank/DDBJ databases">
        <title>Characterization of phylogenetic diversity of novel bifidobacterial species isolated in Czech ZOOs.</title>
        <authorList>
            <person name="Lugli G.A."/>
            <person name="Vera N.B."/>
            <person name="Ventura M."/>
        </authorList>
    </citation>
    <scope>NUCLEOTIDE SEQUENCE [LARGE SCALE GENOMIC DNA]</scope>
    <source>
        <strain evidence="3 4">DSM 109963</strain>
    </source>
</reference>
<dbReference type="InterPro" id="IPR025420">
    <property type="entry name" value="DUF4143"/>
</dbReference>
<evidence type="ECO:0000313" key="4">
    <source>
        <dbReference type="Proteomes" id="UP000553756"/>
    </source>
</evidence>
<dbReference type="InterPro" id="IPR027417">
    <property type="entry name" value="P-loop_NTPase"/>
</dbReference>
<evidence type="ECO:0000313" key="3">
    <source>
        <dbReference type="EMBL" id="NMN02421.1"/>
    </source>
</evidence>
<name>A0ABX1SX63_9BIFI</name>
<evidence type="ECO:0000259" key="1">
    <source>
        <dbReference type="Pfam" id="PF13173"/>
    </source>
</evidence>
<dbReference type="InterPro" id="IPR041682">
    <property type="entry name" value="AAA_14"/>
</dbReference>
<comment type="caution">
    <text evidence="3">The sequence shown here is derived from an EMBL/GenBank/DDBJ whole genome shotgun (WGS) entry which is preliminary data.</text>
</comment>
<protein>
    <submittedName>
        <fullName evidence="3">ATPase AAA</fullName>
    </submittedName>
</protein>
<keyword evidence="4" id="KW-1185">Reference proteome</keyword>
<dbReference type="RefSeq" id="WP_172145831.1">
    <property type="nucleotide sequence ID" value="NZ_JAAIIJ010000021.1"/>
</dbReference>
<dbReference type="SUPFAM" id="SSF52540">
    <property type="entry name" value="P-loop containing nucleoside triphosphate hydrolases"/>
    <property type="match status" value="1"/>
</dbReference>
<evidence type="ECO:0000259" key="2">
    <source>
        <dbReference type="Pfam" id="PF13635"/>
    </source>
</evidence>